<dbReference type="RefSeq" id="WP_068592051.1">
    <property type="nucleotide sequence ID" value="NZ_LRXL01000037.1"/>
</dbReference>
<gene>
    <name evidence="2" type="ORF">ULVI_09205</name>
</gene>
<dbReference type="EMBL" id="LRXL01000037">
    <property type="protein sequence ID" value="OAB78749.1"/>
    <property type="molecule type" value="Genomic_DNA"/>
</dbReference>
<dbReference type="AlphaFoldDB" id="A0A167HLT6"/>
<comment type="caution">
    <text evidence="2">The sequence shown here is derived from an EMBL/GenBank/DDBJ whole genome shotgun (WGS) entry which is preliminary data.</text>
</comment>
<keyword evidence="3" id="KW-1185">Reference proteome</keyword>
<dbReference type="STRING" id="1763537.ULVI_09205"/>
<dbReference type="Pfam" id="PF04965">
    <property type="entry name" value="GPW_gp25"/>
    <property type="match status" value="1"/>
</dbReference>
<protein>
    <recommendedName>
        <fullName evidence="1">IraD/Gp25-like domain-containing protein</fullName>
    </recommendedName>
</protein>
<evidence type="ECO:0000313" key="3">
    <source>
        <dbReference type="Proteomes" id="UP000077013"/>
    </source>
</evidence>
<evidence type="ECO:0000313" key="2">
    <source>
        <dbReference type="EMBL" id="OAB78749.1"/>
    </source>
</evidence>
<proteinExistence type="predicted"/>
<feature type="domain" description="IraD/Gp25-like" evidence="1">
    <location>
        <begin position="27"/>
        <end position="127"/>
    </location>
</feature>
<evidence type="ECO:0000259" key="1">
    <source>
        <dbReference type="Pfam" id="PF04965"/>
    </source>
</evidence>
<name>A0A167HLT6_9FLAO</name>
<dbReference type="SUPFAM" id="SSF160719">
    <property type="entry name" value="gpW/gp25-like"/>
    <property type="match status" value="1"/>
</dbReference>
<dbReference type="InterPro" id="IPR007048">
    <property type="entry name" value="IraD/Gp25-like"/>
</dbReference>
<dbReference type="Gene3D" id="3.10.450.40">
    <property type="match status" value="1"/>
</dbReference>
<sequence length="143" mass="16714">MSKKYYSLPLKASDFISNKEHKTCNINESIAHHIHLITTSYFGECTFDDTFGCSIWEIDFDNLKTTNKLRGLIKESLVDSLVRHERRLAKIQVKVSIKQEEIFIRKGDNIIKKRVDINVIGKVKKTNEDFSYVEYFYIGPLSY</sequence>
<reference evidence="2 3" key="1">
    <citation type="submission" date="2016-02" db="EMBL/GenBank/DDBJ databases">
        <title>Ulvibacter sp. LPB0005, isolated from Thais luteostoma.</title>
        <authorList>
            <person name="Shin S.-K."/>
            <person name="Yi H."/>
        </authorList>
    </citation>
    <scope>NUCLEOTIDE SEQUENCE [LARGE SCALE GENOMIC DNA]</scope>
    <source>
        <strain evidence="2 3">LPB0005</strain>
    </source>
</reference>
<organism evidence="2 3">
    <name type="scientific">Cochleicola gelatinilyticus</name>
    <dbReference type="NCBI Taxonomy" id="1763537"/>
    <lineage>
        <taxon>Bacteria</taxon>
        <taxon>Pseudomonadati</taxon>
        <taxon>Bacteroidota</taxon>
        <taxon>Flavobacteriia</taxon>
        <taxon>Flavobacteriales</taxon>
        <taxon>Flavobacteriaceae</taxon>
        <taxon>Cochleicola</taxon>
    </lineage>
</organism>
<dbReference type="OrthoDB" id="1161413at2"/>
<accession>A0A167HLT6</accession>
<dbReference type="Proteomes" id="UP000077013">
    <property type="component" value="Unassembled WGS sequence"/>
</dbReference>